<dbReference type="EMBL" id="JACRVF010000001">
    <property type="protein sequence ID" value="MBC5992316.1"/>
    <property type="molecule type" value="Genomic_DNA"/>
</dbReference>
<dbReference type="PANTHER" id="PTHR32385">
    <property type="entry name" value="MANNOSYL PHOSPHORYLINOSITOL CERAMIDE SYNTHASE"/>
    <property type="match status" value="1"/>
</dbReference>
<dbReference type="GO" id="GO:0000030">
    <property type="term" value="F:mannosyltransferase activity"/>
    <property type="evidence" value="ECO:0007669"/>
    <property type="project" value="TreeGrafter"/>
</dbReference>
<dbReference type="InterPro" id="IPR051706">
    <property type="entry name" value="Glycosyltransferase_domain"/>
</dbReference>
<keyword evidence="5" id="KW-1185">Reference proteome</keyword>
<organism evidence="4 5">
    <name type="scientific">Pontibacter cellulosilyticus</name>
    <dbReference type="NCBI Taxonomy" id="1720253"/>
    <lineage>
        <taxon>Bacteria</taxon>
        <taxon>Pseudomonadati</taxon>
        <taxon>Bacteroidota</taxon>
        <taxon>Cytophagia</taxon>
        <taxon>Cytophagales</taxon>
        <taxon>Hymenobacteraceae</taxon>
        <taxon>Pontibacter</taxon>
    </lineage>
</organism>
<keyword evidence="1" id="KW-0808">Transferase</keyword>
<evidence type="ECO:0000313" key="5">
    <source>
        <dbReference type="Proteomes" id="UP000603640"/>
    </source>
</evidence>
<dbReference type="InterPro" id="IPR007577">
    <property type="entry name" value="GlycoTrfase_DXD_sugar-bd_CS"/>
</dbReference>
<comment type="caution">
    <text evidence="4">The sequence shown here is derived from an EMBL/GenBank/DDBJ whole genome shotgun (WGS) entry which is preliminary data.</text>
</comment>
<dbReference type="Pfam" id="PF04488">
    <property type="entry name" value="Gly_transf_sug"/>
    <property type="match status" value="1"/>
</dbReference>
<evidence type="ECO:0000256" key="2">
    <source>
        <dbReference type="SAM" id="Coils"/>
    </source>
</evidence>
<protein>
    <recommendedName>
        <fullName evidence="3">Alpha 1,4-glycosyltransferase domain-containing protein</fullName>
    </recommendedName>
</protein>
<dbReference type="InterPro" id="IPR007652">
    <property type="entry name" value="A1-4-GlycosylTfrase_dom"/>
</dbReference>
<evidence type="ECO:0000256" key="1">
    <source>
        <dbReference type="ARBA" id="ARBA00022679"/>
    </source>
</evidence>
<feature type="domain" description="Alpha 1,4-glycosyltransferase" evidence="3">
    <location>
        <begin position="123"/>
        <end position="214"/>
    </location>
</feature>
<proteinExistence type="predicted"/>
<dbReference type="PANTHER" id="PTHR32385:SF15">
    <property type="entry name" value="INOSITOL PHOSPHOCERAMIDE MANNOSYLTRANSFERASE 1"/>
    <property type="match status" value="1"/>
</dbReference>
<evidence type="ECO:0000259" key="3">
    <source>
        <dbReference type="Pfam" id="PF04572"/>
    </source>
</evidence>
<dbReference type="RefSeq" id="WP_187066265.1">
    <property type="nucleotide sequence ID" value="NZ_JACRVF010000001.1"/>
</dbReference>
<accession>A0A923N4Y5</accession>
<dbReference type="SUPFAM" id="SSF53448">
    <property type="entry name" value="Nucleotide-diphospho-sugar transferases"/>
    <property type="match status" value="1"/>
</dbReference>
<dbReference type="Proteomes" id="UP000603640">
    <property type="component" value="Unassembled WGS sequence"/>
</dbReference>
<feature type="coiled-coil region" evidence="2">
    <location>
        <begin position="458"/>
        <end position="534"/>
    </location>
</feature>
<dbReference type="Gene3D" id="3.90.550.20">
    <property type="match status" value="1"/>
</dbReference>
<keyword evidence="2" id="KW-0175">Coiled coil</keyword>
<dbReference type="GO" id="GO:0016020">
    <property type="term" value="C:membrane"/>
    <property type="evidence" value="ECO:0007669"/>
    <property type="project" value="GOC"/>
</dbReference>
<dbReference type="InterPro" id="IPR029044">
    <property type="entry name" value="Nucleotide-diphossugar_trans"/>
</dbReference>
<name>A0A923N4Y5_9BACT</name>
<reference evidence="4" key="1">
    <citation type="submission" date="2020-08" db="EMBL/GenBank/DDBJ databases">
        <title>Pontibacter sp. SD6 16S ribosomal RNA gene Genome sequencing and assembly.</title>
        <authorList>
            <person name="Kang M."/>
        </authorList>
    </citation>
    <scope>NUCLEOTIDE SEQUENCE</scope>
    <source>
        <strain evidence="4">SD6</strain>
    </source>
</reference>
<dbReference type="GO" id="GO:0051999">
    <property type="term" value="P:mannosyl-inositol phosphorylceramide biosynthetic process"/>
    <property type="evidence" value="ECO:0007669"/>
    <property type="project" value="TreeGrafter"/>
</dbReference>
<sequence>MIPKIIHYCWFGGGEIPKEYHEYIVEWGELHPDWEIRRWDESNFCFDNNYLVTAKTNNNWSNLSNYLRLSVINEFGGVYLDTDFKVIKPLDELLQHECFLGFESGNTHSEDYSVNNALIGGVKGHYFIKKCLERIVSVFDGNEQSNLSGPILATSVLKEEYGLERYKEQTIAGVKLYEKEAFYPLPYDKAHDRDKIEQYVTPNTFAVHVWGRSWYSKYELLDRIDSQTKFIEERSDYIKKLENLINSQNSGRSESLPYILDSIFVEDLMHSNGFLTSLVKNQEYLLNNIINKISRMENIYKEEVAERNSSHIYEFLFNRIRDIESKLMDMTVDQKIHMKSIEAEFKTRDSLFSSIKDEIGELTKAQTQMIEKKQNESSESESYLNSITQILTTFQEEFRNELLSLINTSKEEAISNSLPQSIEPLIIEEAVATDKNVKECEDDKPVVNSAFTVLSSEINLLKDLNNSLTKEKDELIATVHNYQVEADHYQAEISKLTFKVNSLTTYIDNFGHVRNEYDQRIQMLEELIQKMRLKNRAKRLVGVYKPNN</sequence>
<evidence type="ECO:0000313" key="4">
    <source>
        <dbReference type="EMBL" id="MBC5992316.1"/>
    </source>
</evidence>
<dbReference type="Pfam" id="PF04572">
    <property type="entry name" value="Gb3_synth"/>
    <property type="match status" value="1"/>
</dbReference>
<dbReference type="AlphaFoldDB" id="A0A923N4Y5"/>
<gene>
    <name evidence="4" type="ORF">H8S84_05640</name>
</gene>